<evidence type="ECO:0000256" key="8">
    <source>
        <dbReference type="SAM" id="MobiDB-lite"/>
    </source>
</evidence>
<comment type="similarity">
    <text evidence="1">Belongs to the ATG10 family.</text>
</comment>
<gene>
    <name evidence="9" type="ORF">TWF696_002593</name>
</gene>
<dbReference type="GO" id="GO:0005829">
    <property type="term" value="C:cytosol"/>
    <property type="evidence" value="ECO:0007669"/>
    <property type="project" value="TreeGrafter"/>
</dbReference>
<keyword evidence="5" id="KW-0653">Protein transport</keyword>
<protein>
    <recommendedName>
        <fullName evidence="2">Ubiquitin-like-conjugating enzyme ATG10</fullName>
    </recommendedName>
    <alternativeName>
        <fullName evidence="7">Autophagy-related protein 10</fullName>
    </alternativeName>
</protein>
<comment type="caution">
    <text evidence="9">The sequence shown here is derived from an EMBL/GenBank/DDBJ whole genome shotgun (WGS) entry which is preliminary data.</text>
</comment>
<keyword evidence="3" id="KW-0808">Transferase</keyword>
<keyword evidence="6" id="KW-0072">Autophagy</keyword>
<name>A0AAV9U3Z0_9PEZI</name>
<keyword evidence="10" id="KW-1185">Reference proteome</keyword>
<reference evidence="9 10" key="1">
    <citation type="submission" date="2019-10" db="EMBL/GenBank/DDBJ databases">
        <authorList>
            <person name="Palmer J.M."/>
        </authorList>
    </citation>
    <scope>NUCLEOTIDE SEQUENCE [LARGE SCALE GENOMIC DNA]</scope>
    <source>
        <strain evidence="9 10">TWF696</strain>
    </source>
</reference>
<evidence type="ECO:0000313" key="10">
    <source>
        <dbReference type="Proteomes" id="UP001375240"/>
    </source>
</evidence>
<dbReference type="Proteomes" id="UP001375240">
    <property type="component" value="Unassembled WGS sequence"/>
</dbReference>
<evidence type="ECO:0000256" key="5">
    <source>
        <dbReference type="ARBA" id="ARBA00022927"/>
    </source>
</evidence>
<organism evidence="9 10">
    <name type="scientific">Orbilia brochopaga</name>
    <dbReference type="NCBI Taxonomy" id="3140254"/>
    <lineage>
        <taxon>Eukaryota</taxon>
        <taxon>Fungi</taxon>
        <taxon>Dikarya</taxon>
        <taxon>Ascomycota</taxon>
        <taxon>Pezizomycotina</taxon>
        <taxon>Orbiliomycetes</taxon>
        <taxon>Orbiliales</taxon>
        <taxon>Orbiliaceae</taxon>
        <taxon>Orbilia</taxon>
    </lineage>
</organism>
<evidence type="ECO:0000256" key="2">
    <source>
        <dbReference type="ARBA" id="ARBA00021099"/>
    </source>
</evidence>
<dbReference type="InterPro" id="IPR007135">
    <property type="entry name" value="Atg3/Atg10"/>
</dbReference>
<evidence type="ECO:0000256" key="3">
    <source>
        <dbReference type="ARBA" id="ARBA00022679"/>
    </source>
</evidence>
<keyword evidence="5" id="KW-0813">Transport</keyword>
<dbReference type="GO" id="GO:0061651">
    <property type="term" value="F:Atg12 conjugating enzyme activity"/>
    <property type="evidence" value="ECO:0007669"/>
    <property type="project" value="TreeGrafter"/>
</dbReference>
<dbReference type="PANTHER" id="PTHR14957">
    <property type="entry name" value="UBIQUITIN-LIKE-CONJUGATING ENZYME ATG10"/>
    <property type="match status" value="1"/>
</dbReference>
<evidence type="ECO:0000313" key="9">
    <source>
        <dbReference type="EMBL" id="KAK6334091.1"/>
    </source>
</evidence>
<dbReference type="GO" id="GO:0000045">
    <property type="term" value="P:autophagosome assembly"/>
    <property type="evidence" value="ECO:0007669"/>
    <property type="project" value="TreeGrafter"/>
</dbReference>
<evidence type="ECO:0000256" key="6">
    <source>
        <dbReference type="ARBA" id="ARBA00023006"/>
    </source>
</evidence>
<dbReference type="EMBL" id="JAVHNQ010000013">
    <property type="protein sequence ID" value="KAK6334091.1"/>
    <property type="molecule type" value="Genomic_DNA"/>
</dbReference>
<keyword evidence="4" id="KW-0833">Ubl conjugation pathway</keyword>
<accession>A0AAV9U3Z0</accession>
<dbReference type="GO" id="GO:0015031">
    <property type="term" value="P:protein transport"/>
    <property type="evidence" value="ECO:0007669"/>
    <property type="project" value="UniProtKB-KW"/>
</dbReference>
<evidence type="ECO:0000256" key="7">
    <source>
        <dbReference type="ARBA" id="ARBA00029833"/>
    </source>
</evidence>
<dbReference type="AlphaFoldDB" id="A0AAV9U3Z0"/>
<dbReference type="Gene3D" id="3.30.1460.50">
    <property type="match status" value="1"/>
</dbReference>
<dbReference type="GO" id="GO:0000422">
    <property type="term" value="P:autophagy of mitochondrion"/>
    <property type="evidence" value="ECO:0007669"/>
    <property type="project" value="TreeGrafter"/>
</dbReference>
<feature type="region of interest" description="Disordered" evidence="8">
    <location>
        <begin position="64"/>
        <end position="89"/>
    </location>
</feature>
<sequence>MTDTDEESLALALPFLSKETFAAAIAGLVAQLDAYAADLRYSIKHSPFDPSDIYLELTRSTPLAVSPTPTPAIDEISAPPDEDDPESLASEYASTPQLTVHYYIILSPIYSLPTLYFTTTPPIALPSLYDLLVPPDQRAAVAAVGVQGAISQTEHPYLQRTCWFVHPCRTADAMAPWVAKDEDGEGGGRVGVEGYLGVWLGIVGRAVGLTVPLRRV</sequence>
<proteinExistence type="inferred from homology"/>
<evidence type="ECO:0000256" key="1">
    <source>
        <dbReference type="ARBA" id="ARBA00005696"/>
    </source>
</evidence>
<dbReference type="GO" id="GO:0032446">
    <property type="term" value="P:protein modification by small protein conjugation"/>
    <property type="evidence" value="ECO:0007669"/>
    <property type="project" value="TreeGrafter"/>
</dbReference>
<dbReference type="PANTHER" id="PTHR14957:SF1">
    <property type="entry name" value="UBIQUITIN-LIKE-CONJUGATING ENZYME ATG10"/>
    <property type="match status" value="1"/>
</dbReference>
<evidence type="ECO:0000256" key="4">
    <source>
        <dbReference type="ARBA" id="ARBA00022786"/>
    </source>
</evidence>
<dbReference type="Pfam" id="PF03987">
    <property type="entry name" value="Autophagy_act_C"/>
    <property type="match status" value="1"/>
</dbReference>